<accession>C5FDT9</accession>
<evidence type="ECO:0000259" key="1">
    <source>
        <dbReference type="Pfam" id="PF24864"/>
    </source>
</evidence>
<dbReference type="HOGENOM" id="CLU_1320595_0_0_1"/>
<dbReference type="EMBL" id="DS995701">
    <property type="protein sequence ID" value="EEQ27973.1"/>
    <property type="molecule type" value="Genomic_DNA"/>
</dbReference>
<sequence length="208" mass="24674">MALVCSPIPPDRPVDQSTTLLQTCQQIHLEALPCFYKSNVFKVSSPRADSLICSPMACRVIRSLWIDIRLKEAYGCWMCDRSVELYFEKDQWTKTVEFIRDQMPELRHLHVNFYRRKNSMRARYCKLLFEERVYPSLMKMREMPCFQLMLNFNSVVPDKAPFKVIYVAKEGYETGDEVVNEDEDDGEYEWLDEVKDPEDIDEWTVSFH</sequence>
<name>C5FDT9_ARTOC</name>
<keyword evidence="3" id="KW-1185">Reference proteome</keyword>
<dbReference type="Proteomes" id="UP000002035">
    <property type="component" value="Unassembled WGS sequence"/>
</dbReference>
<gene>
    <name evidence="2" type="ORF">MCYG_00861</name>
</gene>
<dbReference type="GeneID" id="9226687"/>
<dbReference type="OrthoDB" id="4757095at2759"/>
<reference evidence="3" key="1">
    <citation type="journal article" date="2012" name="MBio">
        <title>Comparative genome analysis of Trichophyton rubrum and related dermatophytes reveals candidate genes involved in infection.</title>
        <authorList>
            <person name="Martinez D.A."/>
            <person name="Oliver B.G."/>
            <person name="Graeser Y."/>
            <person name="Goldberg J.M."/>
            <person name="Li W."/>
            <person name="Martinez-Rossi N.M."/>
            <person name="Monod M."/>
            <person name="Shelest E."/>
            <person name="Barton R.C."/>
            <person name="Birch E."/>
            <person name="Brakhage A.A."/>
            <person name="Chen Z."/>
            <person name="Gurr S.J."/>
            <person name="Heiman D."/>
            <person name="Heitman J."/>
            <person name="Kosti I."/>
            <person name="Rossi A."/>
            <person name="Saif S."/>
            <person name="Samalova M."/>
            <person name="Saunders C.W."/>
            <person name="Shea T."/>
            <person name="Summerbell R.C."/>
            <person name="Xu J."/>
            <person name="Young S."/>
            <person name="Zeng Q."/>
            <person name="Birren B.W."/>
            <person name="Cuomo C.A."/>
            <person name="White T.C."/>
        </authorList>
    </citation>
    <scope>NUCLEOTIDE SEQUENCE [LARGE SCALE GENOMIC DNA]</scope>
    <source>
        <strain evidence="3">ATCC MYA-4605 / CBS 113480</strain>
    </source>
</reference>
<feature type="domain" description="DUF7730" evidence="1">
    <location>
        <begin position="16"/>
        <end position="154"/>
    </location>
</feature>
<dbReference type="eggNOG" id="ENOG502SSV2">
    <property type="taxonomic scope" value="Eukaryota"/>
</dbReference>
<evidence type="ECO:0000313" key="3">
    <source>
        <dbReference type="Proteomes" id="UP000002035"/>
    </source>
</evidence>
<protein>
    <recommendedName>
        <fullName evidence="1">DUF7730 domain-containing protein</fullName>
    </recommendedName>
</protein>
<dbReference type="InterPro" id="IPR056632">
    <property type="entry name" value="DUF7730"/>
</dbReference>
<dbReference type="PANTHER" id="PTHR38790:SF9">
    <property type="entry name" value="F-BOX DOMAIN-CONTAINING PROTEIN"/>
    <property type="match status" value="1"/>
</dbReference>
<dbReference type="Pfam" id="PF24864">
    <property type="entry name" value="DUF7730"/>
    <property type="match status" value="1"/>
</dbReference>
<organism evidence="2 3">
    <name type="scientific">Arthroderma otae (strain ATCC MYA-4605 / CBS 113480)</name>
    <name type="common">Microsporum canis</name>
    <dbReference type="NCBI Taxonomy" id="554155"/>
    <lineage>
        <taxon>Eukaryota</taxon>
        <taxon>Fungi</taxon>
        <taxon>Dikarya</taxon>
        <taxon>Ascomycota</taxon>
        <taxon>Pezizomycotina</taxon>
        <taxon>Eurotiomycetes</taxon>
        <taxon>Eurotiomycetidae</taxon>
        <taxon>Onygenales</taxon>
        <taxon>Arthrodermataceae</taxon>
        <taxon>Microsporum</taxon>
    </lineage>
</organism>
<dbReference type="RefSeq" id="XP_002850757.1">
    <property type="nucleotide sequence ID" value="XM_002850711.1"/>
</dbReference>
<dbReference type="PANTHER" id="PTHR38790">
    <property type="entry name" value="2EXR DOMAIN-CONTAINING PROTEIN-RELATED"/>
    <property type="match status" value="1"/>
</dbReference>
<evidence type="ECO:0000313" key="2">
    <source>
        <dbReference type="EMBL" id="EEQ27973.1"/>
    </source>
</evidence>
<proteinExistence type="predicted"/>
<dbReference type="VEuPathDB" id="FungiDB:MCYG_00861"/>
<dbReference type="AlphaFoldDB" id="C5FDT9"/>
<dbReference type="STRING" id="554155.C5FDT9"/>